<dbReference type="Pfam" id="PF16313">
    <property type="entry name" value="DUF4953"/>
    <property type="match status" value="1"/>
</dbReference>
<organism evidence="3 4">
    <name type="scientific">Lutibacter aestuarii</name>
    <dbReference type="NCBI Taxonomy" id="861111"/>
    <lineage>
        <taxon>Bacteria</taxon>
        <taxon>Pseudomonadati</taxon>
        <taxon>Bacteroidota</taxon>
        <taxon>Flavobacteriia</taxon>
        <taxon>Flavobacteriales</taxon>
        <taxon>Flavobacteriaceae</taxon>
        <taxon>Lutibacter</taxon>
    </lineage>
</organism>
<keyword evidence="4" id="KW-1185">Reference proteome</keyword>
<evidence type="ECO:0000259" key="1">
    <source>
        <dbReference type="Pfam" id="PF16313"/>
    </source>
</evidence>
<sequence length="809" mass="91865">MKHFIYVFIFFLSQQIVAQGFQKAKELEQFKGYFNFYYDASTDRIFIEVNNLNEEFLYVNSLAAGIGSNDIGIDRGQLGNTAVVKFIKAGNKLLLIQPNQNYRAVSNNIEEKKSVEEAFAQSVLFGFPIEEKNKESYLIDASKFFLRDAHNVAGKLQNAKQGNYKLDLSKSAFFMERTKAFPKNVEFEAILTFEGDAKGKFIRSVTPNSSFVTVRQHHSFIELPDDNYKMRKFDPRSGAIGFSYLDYATPIEEPIKKRFIIRHRLEKKDPGATISEAKEPIVYYLDRGAPEPIKSALLEGGSWWNEAFEAAGYKNAFQFKVLPEGADPLDIRYNVVQWVHRSTRGWSYGASIVDPRTGEILKGHVSLGSLRIRQDYLIAQALLGVSEKTGDENPLLQLALARIRQLSAHEIGHTLGFTHNFAASYNNRSSVMDYPHPYVKLINNKIDVSKAYEKGIGDWDKVTVAYSYQDFPKNVNEEDALNIIIESSIKRGMKFIADSDARAQGGAHIYAHLWDNGTNPAKELDRILKVREAAINNFSVKNINKNQPYSVLEDVFVPLYFFHRYQVEATSKLIGGLDYSYALKGDNQTIVKPIDALIEKEALQSLLNAIRVEKLKIPINLLELFPPRAYNYNRSRESFGSKNGVAFDALNAASTASELVLDLLFNSQRASRMIQQKALFKNQLGLNEMIDIVVESTFKKHYKSTYENEIQQSINAVVLQNLLELCSNSNATFQVKSITLAKVKELKNWFYQNRNKKTKEDSLTRMYEEGYIELINNFLANPKQFEKKNSPKIPDGSPIGSVSCNFGHL</sequence>
<keyword evidence="3" id="KW-0645">Protease</keyword>
<dbReference type="Pfam" id="PF17148">
    <property type="entry name" value="DUF5117"/>
    <property type="match status" value="1"/>
</dbReference>
<dbReference type="Proteomes" id="UP001597032">
    <property type="component" value="Unassembled WGS sequence"/>
</dbReference>
<protein>
    <submittedName>
        <fullName evidence="3">Zinc-dependent metalloprotease</fullName>
    </submittedName>
</protein>
<dbReference type="PANTHER" id="PTHR38478">
    <property type="entry name" value="PEPTIDASE M1A AND M12B"/>
    <property type="match status" value="1"/>
</dbReference>
<reference evidence="4" key="1">
    <citation type="journal article" date="2019" name="Int. J. Syst. Evol. Microbiol.">
        <title>The Global Catalogue of Microorganisms (GCM) 10K type strain sequencing project: providing services to taxonomists for standard genome sequencing and annotation.</title>
        <authorList>
            <consortium name="The Broad Institute Genomics Platform"/>
            <consortium name="The Broad Institute Genome Sequencing Center for Infectious Disease"/>
            <person name="Wu L."/>
            <person name="Ma J."/>
        </authorList>
    </citation>
    <scope>NUCLEOTIDE SEQUENCE [LARGE SCALE GENOMIC DNA]</scope>
    <source>
        <strain evidence="4">CCUG 60022</strain>
    </source>
</reference>
<feature type="domain" description="DUF5117" evidence="2">
    <location>
        <begin position="76"/>
        <end position="268"/>
    </location>
</feature>
<accession>A0ABW2Z5E4</accession>
<dbReference type="SUPFAM" id="SSF55486">
    <property type="entry name" value="Metalloproteases ('zincins'), catalytic domain"/>
    <property type="match status" value="1"/>
</dbReference>
<dbReference type="InterPro" id="IPR024079">
    <property type="entry name" value="MetalloPept_cat_dom_sf"/>
</dbReference>
<keyword evidence="3" id="KW-0482">Metalloprotease</keyword>
<dbReference type="GO" id="GO:0008237">
    <property type="term" value="F:metallopeptidase activity"/>
    <property type="evidence" value="ECO:0007669"/>
    <property type="project" value="UniProtKB-KW"/>
</dbReference>
<evidence type="ECO:0000313" key="3">
    <source>
        <dbReference type="EMBL" id="MFD0762011.1"/>
    </source>
</evidence>
<name>A0ABW2Z5E4_9FLAO</name>
<dbReference type="EMBL" id="JBHTIC010000008">
    <property type="protein sequence ID" value="MFD0762011.1"/>
    <property type="molecule type" value="Genomic_DNA"/>
</dbReference>
<feature type="domain" description="EcxA zinc-binding" evidence="1">
    <location>
        <begin position="396"/>
        <end position="703"/>
    </location>
</feature>
<dbReference type="Gene3D" id="3.40.390.10">
    <property type="entry name" value="Collagenase (Catalytic Domain)"/>
    <property type="match status" value="1"/>
</dbReference>
<dbReference type="CDD" id="cd04276">
    <property type="entry name" value="ZnMc_MMP_like_2"/>
    <property type="match status" value="1"/>
</dbReference>
<evidence type="ECO:0000259" key="2">
    <source>
        <dbReference type="Pfam" id="PF17148"/>
    </source>
</evidence>
<keyword evidence="3" id="KW-0378">Hydrolase</keyword>
<gene>
    <name evidence="3" type="ORF">ACFQZW_07955</name>
</gene>
<evidence type="ECO:0000313" key="4">
    <source>
        <dbReference type="Proteomes" id="UP001597032"/>
    </source>
</evidence>
<dbReference type="InterPro" id="IPR032534">
    <property type="entry name" value="EcxA_zinc-bd"/>
</dbReference>
<comment type="caution">
    <text evidence="3">The sequence shown here is derived from an EMBL/GenBank/DDBJ whole genome shotgun (WGS) entry which is preliminary data.</text>
</comment>
<dbReference type="RefSeq" id="WP_386782214.1">
    <property type="nucleotide sequence ID" value="NZ_JBHTIC010000008.1"/>
</dbReference>
<proteinExistence type="predicted"/>
<dbReference type="InterPro" id="IPR033413">
    <property type="entry name" value="DUF5117"/>
</dbReference>
<dbReference type="InterPro" id="IPR034032">
    <property type="entry name" value="Zn_MMP-like_bac"/>
</dbReference>
<dbReference type="PANTHER" id="PTHR38478:SF1">
    <property type="entry name" value="ZINC DEPENDENT METALLOPROTEASE DOMAIN LIPOPROTEIN"/>
    <property type="match status" value="1"/>
</dbReference>